<proteinExistence type="predicted"/>
<evidence type="ECO:0000313" key="1">
    <source>
        <dbReference type="EMBL" id="CCD47554.1"/>
    </source>
</evidence>
<dbReference type="InParanoid" id="G2Y4G4"/>
<organism evidence="1 2">
    <name type="scientific">Botryotinia fuckeliana (strain T4)</name>
    <name type="common">Noble rot fungus</name>
    <name type="synonym">Botrytis cinerea</name>
    <dbReference type="NCBI Taxonomy" id="999810"/>
    <lineage>
        <taxon>Eukaryota</taxon>
        <taxon>Fungi</taxon>
        <taxon>Dikarya</taxon>
        <taxon>Ascomycota</taxon>
        <taxon>Pezizomycotina</taxon>
        <taxon>Leotiomycetes</taxon>
        <taxon>Helotiales</taxon>
        <taxon>Sclerotiniaceae</taxon>
        <taxon>Botrytis</taxon>
    </lineage>
</organism>
<gene>
    <name evidence="1" type="ORF">BofuT4_uP007130.1</name>
</gene>
<evidence type="ECO:0000313" key="2">
    <source>
        <dbReference type="Proteomes" id="UP000008177"/>
    </source>
</evidence>
<dbReference type="Proteomes" id="UP000008177">
    <property type="component" value="Unplaced contigs"/>
</dbReference>
<dbReference type="AlphaFoldDB" id="G2Y4G4"/>
<name>G2Y4G4_BOTF4</name>
<dbReference type="EMBL" id="FQ790286">
    <property type="protein sequence ID" value="CCD47554.1"/>
    <property type="molecule type" value="Genomic_DNA"/>
</dbReference>
<protein>
    <submittedName>
        <fullName evidence="1">Uncharacterized protein</fullName>
    </submittedName>
</protein>
<accession>G2Y4G4</accession>
<sequence>MHVTQIRNRNSHFQAKKATFIIPSHRNRPISIPSFRRFESSNRILGVADFFPG</sequence>
<reference evidence="2" key="1">
    <citation type="journal article" date="2011" name="PLoS Genet.">
        <title>Genomic analysis of the necrotrophic fungal pathogens Sclerotinia sclerotiorum and Botrytis cinerea.</title>
        <authorList>
            <person name="Amselem J."/>
            <person name="Cuomo C.A."/>
            <person name="van Kan J.A."/>
            <person name="Viaud M."/>
            <person name="Benito E.P."/>
            <person name="Couloux A."/>
            <person name="Coutinho P.M."/>
            <person name="de Vries R.P."/>
            <person name="Dyer P.S."/>
            <person name="Fillinger S."/>
            <person name="Fournier E."/>
            <person name="Gout L."/>
            <person name="Hahn M."/>
            <person name="Kohn L."/>
            <person name="Lapalu N."/>
            <person name="Plummer K.M."/>
            <person name="Pradier J.M."/>
            <person name="Quevillon E."/>
            <person name="Sharon A."/>
            <person name="Simon A."/>
            <person name="ten Have A."/>
            <person name="Tudzynski B."/>
            <person name="Tudzynski P."/>
            <person name="Wincker P."/>
            <person name="Andrew M."/>
            <person name="Anthouard V."/>
            <person name="Beever R.E."/>
            <person name="Beffa R."/>
            <person name="Benoit I."/>
            <person name="Bouzid O."/>
            <person name="Brault B."/>
            <person name="Chen Z."/>
            <person name="Choquer M."/>
            <person name="Collemare J."/>
            <person name="Cotton P."/>
            <person name="Danchin E.G."/>
            <person name="Da Silva C."/>
            <person name="Gautier A."/>
            <person name="Giraud C."/>
            <person name="Giraud T."/>
            <person name="Gonzalez C."/>
            <person name="Grossetete S."/>
            <person name="Guldener U."/>
            <person name="Henrissat B."/>
            <person name="Howlett B.J."/>
            <person name="Kodira C."/>
            <person name="Kretschmer M."/>
            <person name="Lappartient A."/>
            <person name="Leroch M."/>
            <person name="Levis C."/>
            <person name="Mauceli E."/>
            <person name="Neuveglise C."/>
            <person name="Oeser B."/>
            <person name="Pearson M."/>
            <person name="Poulain J."/>
            <person name="Poussereau N."/>
            <person name="Quesneville H."/>
            <person name="Rascle C."/>
            <person name="Schumacher J."/>
            <person name="Segurens B."/>
            <person name="Sexton A."/>
            <person name="Silva E."/>
            <person name="Sirven C."/>
            <person name="Soanes D.M."/>
            <person name="Talbot N.J."/>
            <person name="Templeton M."/>
            <person name="Yandava C."/>
            <person name="Yarden O."/>
            <person name="Zeng Q."/>
            <person name="Rollins J.A."/>
            <person name="Lebrun M.H."/>
            <person name="Dickman M."/>
        </authorList>
    </citation>
    <scope>NUCLEOTIDE SEQUENCE [LARGE SCALE GENOMIC DNA]</scope>
    <source>
        <strain evidence="2">T4</strain>
    </source>
</reference>
<dbReference type="HOGENOM" id="CLU_3068386_0_0_1"/>